<protein>
    <submittedName>
        <fullName evidence="2">Uncharacterized protein</fullName>
    </submittedName>
</protein>
<evidence type="ECO:0000313" key="2">
    <source>
        <dbReference type="EMBL" id="KAH7162823.1"/>
    </source>
</evidence>
<evidence type="ECO:0000313" key="3">
    <source>
        <dbReference type="Proteomes" id="UP000717696"/>
    </source>
</evidence>
<comment type="caution">
    <text evidence="2">The sequence shown here is derived from an EMBL/GenBank/DDBJ whole genome shotgun (WGS) entry which is preliminary data.</text>
</comment>
<keyword evidence="3" id="KW-1185">Reference proteome</keyword>
<dbReference type="AlphaFoldDB" id="A0A9P9FJV0"/>
<gene>
    <name evidence="2" type="ORF">B0J13DRAFT_21126</name>
</gene>
<evidence type="ECO:0000256" key="1">
    <source>
        <dbReference type="SAM" id="MobiDB-lite"/>
    </source>
</evidence>
<feature type="region of interest" description="Disordered" evidence="1">
    <location>
        <begin position="24"/>
        <end position="45"/>
    </location>
</feature>
<name>A0A9P9FJV0_9HYPO</name>
<reference evidence="2" key="1">
    <citation type="journal article" date="2021" name="Nat. Commun.">
        <title>Genetic determinants of endophytism in the Arabidopsis root mycobiome.</title>
        <authorList>
            <person name="Mesny F."/>
            <person name="Miyauchi S."/>
            <person name="Thiergart T."/>
            <person name="Pickel B."/>
            <person name="Atanasova L."/>
            <person name="Karlsson M."/>
            <person name="Huettel B."/>
            <person name="Barry K.W."/>
            <person name="Haridas S."/>
            <person name="Chen C."/>
            <person name="Bauer D."/>
            <person name="Andreopoulos W."/>
            <person name="Pangilinan J."/>
            <person name="LaButti K."/>
            <person name="Riley R."/>
            <person name="Lipzen A."/>
            <person name="Clum A."/>
            <person name="Drula E."/>
            <person name="Henrissat B."/>
            <person name="Kohler A."/>
            <person name="Grigoriev I.V."/>
            <person name="Martin F.M."/>
            <person name="Hacquard S."/>
        </authorList>
    </citation>
    <scope>NUCLEOTIDE SEQUENCE</scope>
    <source>
        <strain evidence="2">MPI-CAGE-AT-0021</strain>
    </source>
</reference>
<feature type="compositionally biased region" description="Basic and acidic residues" evidence="1">
    <location>
        <begin position="99"/>
        <end position="111"/>
    </location>
</feature>
<organism evidence="2 3">
    <name type="scientific">Dactylonectria estremocensis</name>
    <dbReference type="NCBI Taxonomy" id="1079267"/>
    <lineage>
        <taxon>Eukaryota</taxon>
        <taxon>Fungi</taxon>
        <taxon>Dikarya</taxon>
        <taxon>Ascomycota</taxon>
        <taxon>Pezizomycotina</taxon>
        <taxon>Sordariomycetes</taxon>
        <taxon>Hypocreomycetidae</taxon>
        <taxon>Hypocreales</taxon>
        <taxon>Nectriaceae</taxon>
        <taxon>Dactylonectria</taxon>
    </lineage>
</organism>
<proteinExistence type="predicted"/>
<accession>A0A9P9FJV0</accession>
<dbReference type="Proteomes" id="UP000717696">
    <property type="component" value="Unassembled WGS sequence"/>
</dbReference>
<dbReference type="EMBL" id="JAGMUU010000001">
    <property type="protein sequence ID" value="KAH7162823.1"/>
    <property type="molecule type" value="Genomic_DNA"/>
</dbReference>
<sequence length="111" mass="12004">MSGVWLVDATLTGFPAAIAVHRPSVHTTHRPPSPSQPSIDPPWPSVLGSESRYLRCRGLKRVGFANGLITSVWTSGRVDEWMTGSRLAGQLDGANEGGRFAEKDSVTARQF</sequence>
<feature type="compositionally biased region" description="Pro residues" evidence="1">
    <location>
        <begin position="31"/>
        <end position="44"/>
    </location>
</feature>
<feature type="region of interest" description="Disordered" evidence="1">
    <location>
        <begin position="92"/>
        <end position="111"/>
    </location>
</feature>